<dbReference type="EMBL" id="PYGD01000009">
    <property type="protein sequence ID" value="PSK90128.1"/>
    <property type="molecule type" value="Genomic_DNA"/>
</dbReference>
<organism evidence="1 2">
    <name type="scientific">Taibaiella chishuiensis</name>
    <dbReference type="NCBI Taxonomy" id="1434707"/>
    <lineage>
        <taxon>Bacteria</taxon>
        <taxon>Pseudomonadati</taxon>
        <taxon>Bacteroidota</taxon>
        <taxon>Chitinophagia</taxon>
        <taxon>Chitinophagales</taxon>
        <taxon>Chitinophagaceae</taxon>
        <taxon>Taibaiella</taxon>
    </lineage>
</organism>
<evidence type="ECO:0000313" key="1">
    <source>
        <dbReference type="EMBL" id="PSK90128.1"/>
    </source>
</evidence>
<keyword evidence="2" id="KW-1185">Reference proteome</keyword>
<evidence type="ECO:0000313" key="2">
    <source>
        <dbReference type="Proteomes" id="UP000240572"/>
    </source>
</evidence>
<proteinExistence type="predicted"/>
<gene>
    <name evidence="1" type="ORF">B0I18_109134</name>
</gene>
<reference evidence="1 2" key="1">
    <citation type="submission" date="2018-03" db="EMBL/GenBank/DDBJ databases">
        <title>Genomic Encyclopedia of Type Strains, Phase III (KMG-III): the genomes of soil and plant-associated and newly described type strains.</title>
        <authorList>
            <person name="Whitman W."/>
        </authorList>
    </citation>
    <scope>NUCLEOTIDE SEQUENCE [LARGE SCALE GENOMIC DNA]</scope>
    <source>
        <strain evidence="1 2">CGMCC 1.12700</strain>
    </source>
</reference>
<dbReference type="AlphaFoldDB" id="A0A2P8CYT0"/>
<dbReference type="Proteomes" id="UP000240572">
    <property type="component" value="Unassembled WGS sequence"/>
</dbReference>
<sequence length="277" mass="29622">MEINPNNIEEQILLYVDGELSTEEAGNLLQYIALHPQWRILLEEYKSLVLPPEDELVFEGKEALLQPEPQVLPFKPSRKPVLMRRAAAVALIAGAAGLTWLFSRQDIGSALPGSTPVALVHQPVAVDTTTPGAPATVTPTPTVMIARSNTQTMTTAKNGVVQPATALPGAQVARHESTPVDPIAGNLPVAVGEAPPKQRALEMQRPLALTEAESADALASKASLPGWLPVSDQKLEGLNGLIAHIRGVKDSVASKAAQLKRTTFVIRLGEKEIAFRK</sequence>
<dbReference type="RefSeq" id="WP_106524468.1">
    <property type="nucleotide sequence ID" value="NZ_PYGD01000009.1"/>
</dbReference>
<dbReference type="OrthoDB" id="663559at2"/>
<protein>
    <submittedName>
        <fullName evidence="1">Uncharacterized protein</fullName>
    </submittedName>
</protein>
<accession>A0A2P8CYT0</accession>
<name>A0A2P8CYT0_9BACT</name>
<comment type="caution">
    <text evidence="1">The sequence shown here is derived from an EMBL/GenBank/DDBJ whole genome shotgun (WGS) entry which is preliminary data.</text>
</comment>